<dbReference type="InterPro" id="IPR016047">
    <property type="entry name" value="M23ase_b-sheet_dom"/>
</dbReference>
<dbReference type="Pfam" id="PF01551">
    <property type="entry name" value="Peptidase_M23"/>
    <property type="match status" value="1"/>
</dbReference>
<dbReference type="Pfam" id="PF01471">
    <property type="entry name" value="PG_binding_1"/>
    <property type="match status" value="1"/>
</dbReference>
<keyword evidence="4" id="KW-1185">Reference proteome</keyword>
<dbReference type="SUPFAM" id="SSF47090">
    <property type="entry name" value="PGBD-like"/>
    <property type="match status" value="1"/>
</dbReference>
<dbReference type="Gene3D" id="2.70.70.10">
    <property type="entry name" value="Glucose Permease (Domain IIA)"/>
    <property type="match status" value="1"/>
</dbReference>
<proteinExistence type="predicted"/>
<evidence type="ECO:0000313" key="3">
    <source>
        <dbReference type="EMBL" id="MFD1927588.1"/>
    </source>
</evidence>
<evidence type="ECO:0000259" key="1">
    <source>
        <dbReference type="Pfam" id="PF01471"/>
    </source>
</evidence>
<dbReference type="PANTHER" id="PTHR21666:SF270">
    <property type="entry name" value="MUREIN HYDROLASE ACTIVATOR ENVC"/>
    <property type="match status" value="1"/>
</dbReference>
<name>A0ABW4SDY9_9BACL</name>
<dbReference type="InterPro" id="IPR036366">
    <property type="entry name" value="PGBDSf"/>
</dbReference>
<organism evidence="3 4">
    <name type="scientific">Sporosarcina siberiensis</name>
    <dbReference type="NCBI Taxonomy" id="1365606"/>
    <lineage>
        <taxon>Bacteria</taxon>
        <taxon>Bacillati</taxon>
        <taxon>Bacillota</taxon>
        <taxon>Bacilli</taxon>
        <taxon>Bacillales</taxon>
        <taxon>Caryophanaceae</taxon>
        <taxon>Sporosarcina</taxon>
    </lineage>
</organism>
<gene>
    <name evidence="3" type="ORF">ACFSFY_05850</name>
</gene>
<sequence>MFIKPCEGRVTSPFGYRIHPITRNRMMHWGVDYGNTPSNNAIVAAAAGKVTFSKSTNGYGSTVMIIHLIGGRTFETVYAHLQSMNVKVGQTVKLGERIGMKGTTGNSTGIHLHFEVHTGRWNNSFTNAVDPEVTQIQSMLFQVGYKIGVDGIYGPATKSAVKSFQKASGLVVDGIAGRLTIAALDEVMRDFVQV</sequence>
<dbReference type="RefSeq" id="WP_381536249.1">
    <property type="nucleotide sequence ID" value="NZ_JBHUGI010000013.1"/>
</dbReference>
<evidence type="ECO:0000259" key="2">
    <source>
        <dbReference type="Pfam" id="PF01551"/>
    </source>
</evidence>
<dbReference type="InterPro" id="IPR036365">
    <property type="entry name" value="PGBD-like_sf"/>
</dbReference>
<dbReference type="Gene3D" id="1.10.101.10">
    <property type="entry name" value="PGBD-like superfamily/PGBD"/>
    <property type="match status" value="1"/>
</dbReference>
<dbReference type="PANTHER" id="PTHR21666">
    <property type="entry name" value="PEPTIDASE-RELATED"/>
    <property type="match status" value="1"/>
</dbReference>
<dbReference type="InterPro" id="IPR002477">
    <property type="entry name" value="Peptidoglycan-bd-like"/>
</dbReference>
<dbReference type="Proteomes" id="UP001597218">
    <property type="component" value="Unassembled WGS sequence"/>
</dbReference>
<dbReference type="SUPFAM" id="SSF51261">
    <property type="entry name" value="Duplicated hybrid motif"/>
    <property type="match status" value="1"/>
</dbReference>
<dbReference type="InterPro" id="IPR050570">
    <property type="entry name" value="Cell_wall_metabolism_enzyme"/>
</dbReference>
<reference evidence="4" key="1">
    <citation type="journal article" date="2019" name="Int. J. Syst. Evol. Microbiol.">
        <title>The Global Catalogue of Microorganisms (GCM) 10K type strain sequencing project: providing services to taxonomists for standard genome sequencing and annotation.</title>
        <authorList>
            <consortium name="The Broad Institute Genomics Platform"/>
            <consortium name="The Broad Institute Genome Sequencing Center for Infectious Disease"/>
            <person name="Wu L."/>
            <person name="Ma J."/>
        </authorList>
    </citation>
    <scope>NUCLEOTIDE SEQUENCE [LARGE SCALE GENOMIC DNA]</scope>
    <source>
        <strain evidence="4">CGMCC 4.7177</strain>
    </source>
</reference>
<comment type="caution">
    <text evidence="3">The sequence shown here is derived from an EMBL/GenBank/DDBJ whole genome shotgun (WGS) entry which is preliminary data.</text>
</comment>
<feature type="domain" description="Peptidoglycan binding-like" evidence="1">
    <location>
        <begin position="130"/>
        <end position="184"/>
    </location>
</feature>
<accession>A0ABW4SDY9</accession>
<evidence type="ECO:0000313" key="4">
    <source>
        <dbReference type="Proteomes" id="UP001597218"/>
    </source>
</evidence>
<dbReference type="CDD" id="cd12797">
    <property type="entry name" value="M23_peptidase"/>
    <property type="match status" value="1"/>
</dbReference>
<dbReference type="InterPro" id="IPR011055">
    <property type="entry name" value="Dup_hybrid_motif"/>
</dbReference>
<protein>
    <submittedName>
        <fullName evidence="3">Peptidoglycan DD-metalloendopeptidase family protein</fullName>
    </submittedName>
</protein>
<dbReference type="EMBL" id="JBHUGI010000013">
    <property type="protein sequence ID" value="MFD1927588.1"/>
    <property type="molecule type" value="Genomic_DNA"/>
</dbReference>
<feature type="domain" description="M23ase beta-sheet core" evidence="2">
    <location>
        <begin position="27"/>
        <end position="119"/>
    </location>
</feature>